<dbReference type="Proteomes" id="UP000076842">
    <property type="component" value="Unassembled WGS sequence"/>
</dbReference>
<accession>A0A165J6R7</accession>
<keyword evidence="3" id="KW-1185">Reference proteome</keyword>
<protein>
    <submittedName>
        <fullName evidence="2">Uncharacterized protein</fullName>
    </submittedName>
</protein>
<feature type="region of interest" description="Disordered" evidence="1">
    <location>
        <begin position="1"/>
        <end position="24"/>
    </location>
</feature>
<dbReference type="EMBL" id="KV423923">
    <property type="protein sequence ID" value="KZT61447.1"/>
    <property type="molecule type" value="Genomic_DNA"/>
</dbReference>
<dbReference type="OrthoDB" id="3247681at2759"/>
<organism evidence="2 3">
    <name type="scientific">Calocera cornea HHB12733</name>
    <dbReference type="NCBI Taxonomy" id="1353952"/>
    <lineage>
        <taxon>Eukaryota</taxon>
        <taxon>Fungi</taxon>
        <taxon>Dikarya</taxon>
        <taxon>Basidiomycota</taxon>
        <taxon>Agaricomycotina</taxon>
        <taxon>Dacrymycetes</taxon>
        <taxon>Dacrymycetales</taxon>
        <taxon>Dacrymycetaceae</taxon>
        <taxon>Calocera</taxon>
    </lineage>
</organism>
<gene>
    <name evidence="2" type="ORF">CALCODRAFT_479939</name>
</gene>
<proteinExistence type="predicted"/>
<dbReference type="InParanoid" id="A0A165J6R7"/>
<name>A0A165J6R7_9BASI</name>
<evidence type="ECO:0000313" key="3">
    <source>
        <dbReference type="Proteomes" id="UP000076842"/>
    </source>
</evidence>
<dbReference type="STRING" id="1353952.A0A165J6R7"/>
<evidence type="ECO:0000256" key="1">
    <source>
        <dbReference type="SAM" id="MobiDB-lite"/>
    </source>
</evidence>
<evidence type="ECO:0000313" key="2">
    <source>
        <dbReference type="EMBL" id="KZT61447.1"/>
    </source>
</evidence>
<feature type="region of interest" description="Disordered" evidence="1">
    <location>
        <begin position="347"/>
        <end position="400"/>
    </location>
</feature>
<sequence length="507" mass="55719">MPRTNPRVLDWEHRKTKTSETRAKHAAAQDRMRELEDTLKQELDGLADELHMGRDIVQAAFRAQRFQKTMEGVSATNAARHVVARDYREAGRKFDLTSSSCHEDVLAKQEELEAQPAALEDVRHEILAAREQKRVQVRRPGKSKQVDTLHVQDDFQREAANFNIRTGGHACGFVLRGSVKDLARPQWFGDEACRAFFEDVLKIPIEELVLALEAWVLSGGAHGTAERVHARVNQHKSAIRAMLDKGLQAVTKDAAARMAYSRFGLDIEDRYGVTLQGWPLAGSITNPSNISGLMSLVTLRKALASGTCHFRPMTALDRDRRDAERKSALSARSNELATLDAEAAGRLEAKARRRKRPAPSSMDSRVPVRVPEEQEAAPSPAKRACLTQSSMASQPRSADTQVVIEDTFSPRTQDSSMHQAASALAHGSLPQALANAQLGSRGFGTSQVGSWPYPPPAGSSHFMPPMPSMVPLSQPAGPHWWAAPPQGAGVTMNHTYIVMDTQMRGAS</sequence>
<dbReference type="AlphaFoldDB" id="A0A165J6R7"/>
<feature type="compositionally biased region" description="Polar residues" evidence="1">
    <location>
        <begin position="386"/>
        <end position="400"/>
    </location>
</feature>
<reference evidence="2 3" key="1">
    <citation type="journal article" date="2016" name="Mol. Biol. Evol.">
        <title>Comparative Genomics of Early-Diverging Mushroom-Forming Fungi Provides Insights into the Origins of Lignocellulose Decay Capabilities.</title>
        <authorList>
            <person name="Nagy L.G."/>
            <person name="Riley R."/>
            <person name="Tritt A."/>
            <person name="Adam C."/>
            <person name="Daum C."/>
            <person name="Floudas D."/>
            <person name="Sun H."/>
            <person name="Yadav J.S."/>
            <person name="Pangilinan J."/>
            <person name="Larsson K.H."/>
            <person name="Matsuura K."/>
            <person name="Barry K."/>
            <person name="Labutti K."/>
            <person name="Kuo R."/>
            <person name="Ohm R.A."/>
            <person name="Bhattacharya S.S."/>
            <person name="Shirouzu T."/>
            <person name="Yoshinaga Y."/>
            <person name="Martin F.M."/>
            <person name="Grigoriev I.V."/>
            <person name="Hibbett D.S."/>
        </authorList>
    </citation>
    <scope>NUCLEOTIDE SEQUENCE [LARGE SCALE GENOMIC DNA]</scope>
    <source>
        <strain evidence="2 3">HHB12733</strain>
    </source>
</reference>
<feature type="compositionally biased region" description="Basic and acidic residues" evidence="1">
    <location>
        <begin position="9"/>
        <end position="24"/>
    </location>
</feature>